<dbReference type="PANTHER" id="PTHR22996:SF0">
    <property type="entry name" value="RE60872P-RELATED"/>
    <property type="match status" value="1"/>
</dbReference>
<feature type="compositionally biased region" description="Low complexity" evidence="1">
    <location>
        <begin position="386"/>
        <end position="418"/>
    </location>
</feature>
<evidence type="ECO:0000313" key="4">
    <source>
        <dbReference type="Proteomes" id="UP000623687"/>
    </source>
</evidence>
<dbReference type="SMART" id="SM00184">
    <property type="entry name" value="RING"/>
    <property type="match status" value="1"/>
</dbReference>
<gene>
    <name evidence="3" type="ORF">PC9H_008543</name>
</gene>
<dbReference type="InterPro" id="IPR001841">
    <property type="entry name" value="Znf_RING"/>
</dbReference>
<dbReference type="RefSeq" id="XP_036629480.1">
    <property type="nucleotide sequence ID" value="XM_036778052.1"/>
</dbReference>
<name>A0A8H6ZTE3_PLEOS</name>
<feature type="region of interest" description="Disordered" evidence="1">
    <location>
        <begin position="539"/>
        <end position="604"/>
    </location>
</feature>
<evidence type="ECO:0000256" key="1">
    <source>
        <dbReference type="SAM" id="MobiDB-lite"/>
    </source>
</evidence>
<feature type="compositionally biased region" description="Basic and acidic residues" evidence="1">
    <location>
        <begin position="291"/>
        <end position="305"/>
    </location>
</feature>
<dbReference type="InterPro" id="IPR045194">
    <property type="entry name" value="MGRN1/RNF157-like"/>
</dbReference>
<dbReference type="GeneID" id="59378361"/>
<dbReference type="InterPro" id="IPR013083">
    <property type="entry name" value="Znf_RING/FYVE/PHD"/>
</dbReference>
<organism evidence="3 4">
    <name type="scientific">Pleurotus ostreatus</name>
    <name type="common">Oyster mushroom</name>
    <name type="synonym">White-rot fungus</name>
    <dbReference type="NCBI Taxonomy" id="5322"/>
    <lineage>
        <taxon>Eukaryota</taxon>
        <taxon>Fungi</taxon>
        <taxon>Dikarya</taxon>
        <taxon>Basidiomycota</taxon>
        <taxon>Agaricomycotina</taxon>
        <taxon>Agaricomycetes</taxon>
        <taxon>Agaricomycetidae</taxon>
        <taxon>Agaricales</taxon>
        <taxon>Pleurotineae</taxon>
        <taxon>Pleurotaceae</taxon>
        <taxon>Pleurotus</taxon>
    </lineage>
</organism>
<dbReference type="Proteomes" id="UP000623687">
    <property type="component" value="Unassembled WGS sequence"/>
</dbReference>
<evidence type="ECO:0000259" key="2">
    <source>
        <dbReference type="SMART" id="SM00184"/>
    </source>
</evidence>
<feature type="region of interest" description="Disordered" evidence="1">
    <location>
        <begin position="274"/>
        <end position="305"/>
    </location>
</feature>
<comment type="caution">
    <text evidence="3">The sequence shown here is derived from an EMBL/GenBank/DDBJ whole genome shotgun (WGS) entry which is preliminary data.</text>
</comment>
<accession>A0A8H6ZTE3</accession>
<keyword evidence="4" id="KW-1185">Reference proteome</keyword>
<dbReference type="VEuPathDB" id="FungiDB:PC9H_008543"/>
<reference evidence="3" key="1">
    <citation type="submission" date="2019-07" db="EMBL/GenBank/DDBJ databases">
        <authorList>
            <person name="Palmer J.M."/>
        </authorList>
    </citation>
    <scope>NUCLEOTIDE SEQUENCE</scope>
    <source>
        <strain evidence="3">PC9</strain>
    </source>
</reference>
<dbReference type="SUPFAM" id="SSF57850">
    <property type="entry name" value="RING/U-box"/>
    <property type="match status" value="1"/>
</dbReference>
<feature type="region of interest" description="Disordered" evidence="1">
    <location>
        <begin position="473"/>
        <end position="493"/>
    </location>
</feature>
<dbReference type="GO" id="GO:0061630">
    <property type="term" value="F:ubiquitin protein ligase activity"/>
    <property type="evidence" value="ECO:0007669"/>
    <property type="project" value="UniProtKB-EC"/>
</dbReference>
<dbReference type="Gene3D" id="3.30.40.10">
    <property type="entry name" value="Zinc/RING finger domain, C3HC4 (zinc finger)"/>
    <property type="match status" value="1"/>
</dbReference>
<feature type="region of interest" description="Disordered" evidence="1">
    <location>
        <begin position="13"/>
        <end position="50"/>
    </location>
</feature>
<dbReference type="CDD" id="cd16649">
    <property type="entry name" value="mRING-HC-C3HC5_CGRF1-like"/>
    <property type="match status" value="1"/>
</dbReference>
<dbReference type="GO" id="GO:0016567">
    <property type="term" value="P:protein ubiquitination"/>
    <property type="evidence" value="ECO:0007669"/>
    <property type="project" value="TreeGrafter"/>
</dbReference>
<feature type="domain" description="RING-type" evidence="2">
    <location>
        <begin position="431"/>
        <end position="529"/>
    </location>
</feature>
<evidence type="ECO:0000313" key="3">
    <source>
        <dbReference type="EMBL" id="KAF7426176.1"/>
    </source>
</evidence>
<dbReference type="OrthoDB" id="1711136at2759"/>
<dbReference type="EMBL" id="JACETU010000006">
    <property type="protein sequence ID" value="KAF7426176.1"/>
    <property type="molecule type" value="Genomic_DNA"/>
</dbReference>
<dbReference type="GO" id="GO:0008270">
    <property type="term" value="F:zinc ion binding"/>
    <property type="evidence" value="ECO:0007669"/>
    <property type="project" value="UniProtKB-KW"/>
</dbReference>
<dbReference type="Pfam" id="PF13920">
    <property type="entry name" value="zf-C3HC4_3"/>
    <property type="match status" value="1"/>
</dbReference>
<proteinExistence type="predicted"/>
<feature type="region of interest" description="Disordered" evidence="1">
    <location>
        <begin position="383"/>
        <end position="430"/>
    </location>
</feature>
<dbReference type="PANTHER" id="PTHR22996">
    <property type="entry name" value="MAHOGUNIN"/>
    <property type="match status" value="1"/>
</dbReference>
<dbReference type="GO" id="GO:0005737">
    <property type="term" value="C:cytoplasm"/>
    <property type="evidence" value="ECO:0007669"/>
    <property type="project" value="TreeGrafter"/>
</dbReference>
<feature type="compositionally biased region" description="Polar residues" evidence="1">
    <location>
        <begin position="29"/>
        <end position="41"/>
    </location>
</feature>
<protein>
    <recommendedName>
        <fullName evidence="2">RING-type domain-containing protein</fullName>
    </recommendedName>
</protein>
<dbReference type="AlphaFoldDB" id="A0A8H6ZTE3"/>
<sequence length="604" mass="65082">MFSTWYQSHIQRTLARQDQNPPLRPARGPSTQPTMAGTQGNKDGDIKTKYESVFGPNIGSVNNGPAWTQIKEKKVLVDELTADVVQGWIEKSKDTTQPTTTLQALVNLKRPTLRLSPLAPSNEATDDSGDINHHHHHHGLEFEFDCDAPKCGIYVHVHLLPEHPEATGPSSTPTKILVYESIVEGGFGKALKISDGAILELGRYDVEQVQAESKLAEQSDTDAADNTIPAEGAVAATSESNANSRHARRRFTNFHFRRRTHVQNRSVAGPALAVLDAEPAGSPGSNTAAEDGEKDKKDKEQDKQGARVTIRLAALDEQGAELSSPNEQVTYLHIFRFGVNPALADGADAVEDTRPWVVKVVKREATIGPHTFQLHEIFGLSSSSKASHTPAPTAPLPTASPVSHTYPPTTTPSATTPPVDGHDEEDPSSECLVCLSSPREVVLLPCRHLVACKDCAVNMVEFGAGGNITQTEEPAAATNGTEANDDGNNQTGETAEVAGAHVPPTLMTPPPPVTARRKRKPKGWFCPVCRQPYTSLLRLTTSPLPPRLPSTEEGENSTSTQPATAPGETPPTRPGFSFRPSFLRTFPRSPPMGDVENQIGPVRA</sequence>